<dbReference type="Pfam" id="PF08493">
    <property type="entry name" value="AflR"/>
    <property type="match status" value="1"/>
</dbReference>
<gene>
    <name evidence="9" type="ORF">TSTA_126820</name>
</gene>
<dbReference type="RefSeq" id="XP_002482966.1">
    <property type="nucleotide sequence ID" value="XM_002482921.1"/>
</dbReference>
<dbReference type="PRINTS" id="PR00755">
    <property type="entry name" value="AFLATOXINBRP"/>
</dbReference>
<dbReference type="GO" id="GO:0003677">
    <property type="term" value="F:DNA binding"/>
    <property type="evidence" value="ECO:0007669"/>
    <property type="project" value="UniProtKB-KW"/>
</dbReference>
<evidence type="ECO:0000256" key="3">
    <source>
        <dbReference type="ARBA" id="ARBA00023125"/>
    </source>
</evidence>
<keyword evidence="7" id="KW-1133">Transmembrane helix</keyword>
<dbReference type="GeneID" id="8099109"/>
<dbReference type="VEuPathDB" id="FungiDB:TSTA_126820"/>
<dbReference type="InParanoid" id="B8MCS2"/>
<evidence type="ECO:0000256" key="4">
    <source>
        <dbReference type="ARBA" id="ARBA00023163"/>
    </source>
</evidence>
<keyword evidence="1" id="KW-0479">Metal-binding</keyword>
<evidence type="ECO:0000256" key="7">
    <source>
        <dbReference type="SAM" id="Phobius"/>
    </source>
</evidence>
<dbReference type="GO" id="GO:0045122">
    <property type="term" value="P:aflatoxin biosynthetic process"/>
    <property type="evidence" value="ECO:0007669"/>
    <property type="project" value="InterPro"/>
</dbReference>
<evidence type="ECO:0000313" key="10">
    <source>
        <dbReference type="Proteomes" id="UP000001745"/>
    </source>
</evidence>
<accession>B8MCS2</accession>
<dbReference type="GO" id="GO:0006355">
    <property type="term" value="P:regulation of DNA-templated transcription"/>
    <property type="evidence" value="ECO:0007669"/>
    <property type="project" value="InterPro"/>
</dbReference>
<dbReference type="GO" id="GO:0005634">
    <property type="term" value="C:nucleus"/>
    <property type="evidence" value="ECO:0007669"/>
    <property type="project" value="InterPro"/>
</dbReference>
<dbReference type="EMBL" id="EQ962655">
    <property type="protein sequence ID" value="EED18974.1"/>
    <property type="molecule type" value="Genomic_DNA"/>
</dbReference>
<feature type="domain" description="Aflatoxin regulatory protein" evidence="8">
    <location>
        <begin position="155"/>
        <end position="256"/>
    </location>
</feature>
<evidence type="ECO:0000256" key="1">
    <source>
        <dbReference type="ARBA" id="ARBA00022723"/>
    </source>
</evidence>
<dbReference type="OrthoDB" id="4226794at2759"/>
<evidence type="ECO:0000256" key="2">
    <source>
        <dbReference type="ARBA" id="ARBA00023015"/>
    </source>
</evidence>
<keyword evidence="4" id="KW-0804">Transcription</keyword>
<feature type="region of interest" description="Disordered" evidence="6">
    <location>
        <begin position="1"/>
        <end position="39"/>
    </location>
</feature>
<name>B8MCS2_TALSN</name>
<dbReference type="InterPro" id="IPR013700">
    <property type="entry name" value="AflR"/>
</dbReference>
<dbReference type="GO" id="GO:0046872">
    <property type="term" value="F:metal ion binding"/>
    <property type="evidence" value="ECO:0007669"/>
    <property type="project" value="UniProtKB-KW"/>
</dbReference>
<evidence type="ECO:0000256" key="6">
    <source>
        <dbReference type="SAM" id="MobiDB-lite"/>
    </source>
</evidence>
<keyword evidence="10" id="KW-1185">Reference proteome</keyword>
<proteinExistence type="predicted"/>
<dbReference type="AlphaFoldDB" id="B8MCS2"/>
<evidence type="ECO:0000313" key="9">
    <source>
        <dbReference type="EMBL" id="EED18974.1"/>
    </source>
</evidence>
<keyword evidence="2" id="KW-0805">Transcription regulation</keyword>
<keyword evidence="3" id="KW-0238">DNA-binding</keyword>
<sequence length="498" mass="54628">MSDSIHVPTVSPNSMDLVAEPDTLAPSDDVVQLSPRPPTTEYTDISAAESTTLVDPVTPSTLLLNALNWGFEDFPSPQISLPLSAEMVNAPCSFNDKNLLDNFIGFEKATPLLSSIVLPPSLETDVLQESEASCSVPEPKESHSSVVDTPNPGQTCCFLVRALSLLKQQSSSAPNSCGGCMRPSLENFSRSDNSSLSKIESIIADNEQTIQVISDILTCQCSQDIYLLVIMSIVILKILNYYTAVVRQETSFNGDDRSWVANQPGNSTQYQSEMFQTPPNVFGANGSEYVEDQGRMASQQILSKLHRIQRLINILSERFKTHKENVKRKQEESRASTTVTGPNMFMFLFPSSTLEHIEADLRLHLRALSADAANILCQAWYVLPIVPHVHHLQTYPARSTMSVMHVVPLEKRAQIQGIVGAMFGFATSIGPLICSALTSNMKKIMQLDIFSTLPLIPGIVYLMLALQKGGQTYAVSYYIVTLPEISDCFRAGNNQGSG</sequence>
<keyword evidence="5" id="KW-0539">Nucleus</keyword>
<dbReference type="eggNOG" id="ENOG502SUW5">
    <property type="taxonomic scope" value="Eukaryota"/>
</dbReference>
<feature type="transmembrane region" description="Helical" evidence="7">
    <location>
        <begin position="418"/>
        <end position="438"/>
    </location>
</feature>
<dbReference type="PhylomeDB" id="B8MCS2"/>
<dbReference type="HOGENOM" id="CLU_547660_0_0_1"/>
<evidence type="ECO:0000259" key="8">
    <source>
        <dbReference type="Pfam" id="PF08493"/>
    </source>
</evidence>
<evidence type="ECO:0000256" key="5">
    <source>
        <dbReference type="ARBA" id="ARBA00023242"/>
    </source>
</evidence>
<keyword evidence="7" id="KW-0812">Transmembrane</keyword>
<protein>
    <submittedName>
        <fullName evidence="9">Sterigmatocystin biosynthesis regulatory protein, putative</fullName>
    </submittedName>
</protein>
<feature type="transmembrane region" description="Helical" evidence="7">
    <location>
        <begin position="444"/>
        <end position="464"/>
    </location>
</feature>
<dbReference type="STRING" id="441959.B8MCS2"/>
<keyword evidence="7" id="KW-0472">Membrane</keyword>
<reference evidence="10" key="1">
    <citation type="journal article" date="2015" name="Genome Announc.">
        <title>Genome sequence of the AIDS-associated pathogen Penicillium marneffei (ATCC18224) and its near taxonomic relative Talaromyces stipitatus (ATCC10500).</title>
        <authorList>
            <person name="Nierman W.C."/>
            <person name="Fedorova-Abrams N.D."/>
            <person name="Andrianopoulos A."/>
        </authorList>
    </citation>
    <scope>NUCLEOTIDE SEQUENCE [LARGE SCALE GENOMIC DNA]</scope>
    <source>
        <strain evidence="10">ATCC 10500 / CBS 375.48 / QM 6759 / NRRL 1006</strain>
    </source>
</reference>
<dbReference type="Proteomes" id="UP000001745">
    <property type="component" value="Unassembled WGS sequence"/>
</dbReference>
<organism evidence="9 10">
    <name type="scientific">Talaromyces stipitatus (strain ATCC 10500 / CBS 375.48 / QM 6759 / NRRL 1006)</name>
    <name type="common">Penicillium stipitatum</name>
    <dbReference type="NCBI Taxonomy" id="441959"/>
    <lineage>
        <taxon>Eukaryota</taxon>
        <taxon>Fungi</taxon>
        <taxon>Dikarya</taxon>
        <taxon>Ascomycota</taxon>
        <taxon>Pezizomycotina</taxon>
        <taxon>Eurotiomycetes</taxon>
        <taxon>Eurotiomycetidae</taxon>
        <taxon>Eurotiales</taxon>
        <taxon>Trichocomaceae</taxon>
        <taxon>Talaromyces</taxon>
        <taxon>Talaromyces sect. Talaromyces</taxon>
    </lineage>
</organism>